<dbReference type="KEGG" id="pmar:B0X71_20570"/>
<accession>A0A1Q2L548</accession>
<sequence>MPHEIGKVDEIVIRILNLSLETDTPIFIGETNLQHMKDEHPEDFMKYGNKISEILQSPDFVAKHPRKDSIEFIKKYYDEEVEDYVLVAVRATKSNIHFARTLFVMADEKVVQYNAKEALKPYKKP</sequence>
<geneLocation type="plasmid" evidence="2 3">
    <name>unnamed2</name>
</geneLocation>
<keyword evidence="2" id="KW-0614">Plasmid</keyword>
<feature type="domain" description="Phage-Barnase-EndoU-ColicinE5/D-RelE like nuclease 3" evidence="1">
    <location>
        <begin position="5"/>
        <end position="110"/>
    </location>
</feature>
<organism evidence="2 3">
    <name type="scientific">Planococcus lenghuensis</name>
    <dbReference type="NCBI Taxonomy" id="2213202"/>
    <lineage>
        <taxon>Bacteria</taxon>
        <taxon>Bacillati</taxon>
        <taxon>Bacillota</taxon>
        <taxon>Bacilli</taxon>
        <taxon>Bacillales</taxon>
        <taxon>Caryophanaceae</taxon>
        <taxon>Planococcus</taxon>
    </lineage>
</organism>
<proteinExistence type="predicted"/>
<evidence type="ECO:0000313" key="3">
    <source>
        <dbReference type="Proteomes" id="UP000188184"/>
    </source>
</evidence>
<evidence type="ECO:0000259" key="1">
    <source>
        <dbReference type="Pfam" id="PF18812"/>
    </source>
</evidence>
<dbReference type="Pfam" id="PF18812">
    <property type="entry name" value="PBECR3"/>
    <property type="match status" value="1"/>
</dbReference>
<dbReference type="RefSeq" id="WP_077591409.1">
    <property type="nucleotide sequence ID" value="NZ_CP019642.1"/>
</dbReference>
<gene>
    <name evidence="2" type="ORF">B0X71_20570</name>
</gene>
<dbReference type="OrthoDB" id="1701313at2"/>
<evidence type="ECO:0000313" key="2">
    <source>
        <dbReference type="EMBL" id="AQQ55570.1"/>
    </source>
</evidence>
<dbReference type="AlphaFoldDB" id="A0A1Q2L548"/>
<reference evidence="2 3" key="1">
    <citation type="submission" date="2017-02" db="EMBL/GenBank/DDBJ databases">
        <title>The complete genomic sequence of a novel cold adapted crude oil-degrading bacterium Planococcus qaidamina Y42.</title>
        <authorList>
            <person name="Yang R."/>
        </authorList>
    </citation>
    <scope>NUCLEOTIDE SEQUENCE [LARGE SCALE GENOMIC DNA]</scope>
    <source>
        <strain evidence="2 3">Y42</strain>
        <plasmid evidence="2 3">unnamed2</plasmid>
    </source>
</reference>
<name>A0A1Q2L548_9BACL</name>
<keyword evidence="3" id="KW-1185">Reference proteome</keyword>
<dbReference type="InterPro" id="IPR041301">
    <property type="entry name" value="PBECR3"/>
</dbReference>
<dbReference type="EMBL" id="CP019642">
    <property type="protein sequence ID" value="AQQ55570.1"/>
    <property type="molecule type" value="Genomic_DNA"/>
</dbReference>
<protein>
    <submittedName>
        <fullName evidence="2">Transposase</fullName>
    </submittedName>
</protein>
<dbReference type="Proteomes" id="UP000188184">
    <property type="component" value="Plasmid unnamed2"/>
</dbReference>